<dbReference type="Pfam" id="PF13012">
    <property type="entry name" value="MitMem_reg"/>
    <property type="match status" value="1"/>
</dbReference>
<dbReference type="STRING" id="691883.A0A058ZC51"/>
<dbReference type="eggNOG" id="KOG1556">
    <property type="taxonomic scope" value="Eukaryota"/>
</dbReference>
<sequence>MSAPSAPGATQQPQDAPKDVVELPGSHVPGMIPTSVVVHPLVLLSVVDHYNRVAKGTTKRVVGVLLGQWNGSTIDVSNSYAVPFEEEGQDSSIWFFDHGYLEEMWHMFRKINAREKIIGWYHTGPALRSSDLAIHSVMSRFCPNPVLVTIDVNPECVGLPTESFVAIEEVDDSINASTSSESGPSSRKTFTQVSTEVRATEAEEIGVEHLLRDVKDNAVSSLATQVTEKVSSMRSLHNHLKDIATYLQMVADGRIQPNPVVLTNAQALLAGRPDISGSDALSAAFTSAGNDAMLVLHIAAMCRSLTALHDLIRNRQNVASSEQTLAAAAAAAAAERPAATPSTV</sequence>
<feature type="region of interest" description="Disordered" evidence="3">
    <location>
        <begin position="1"/>
        <end position="24"/>
    </location>
</feature>
<dbReference type="InterPro" id="IPR033858">
    <property type="entry name" value="MPN_RPN7_8"/>
</dbReference>
<dbReference type="Gene3D" id="3.40.140.10">
    <property type="entry name" value="Cytidine Deaminase, domain 2"/>
    <property type="match status" value="1"/>
</dbReference>
<proteinExistence type="inferred from homology"/>
<dbReference type="GeneID" id="20527182"/>
<reference evidence="5" key="1">
    <citation type="submission" date="2013-04" db="EMBL/GenBank/DDBJ databases">
        <title>The Genome Sequence of Fonticula alba ATCC 38817.</title>
        <authorList>
            <consortium name="The Broad Institute Genomics Platform"/>
            <person name="Russ C."/>
            <person name="Cuomo C."/>
            <person name="Burger G."/>
            <person name="Gray M.W."/>
            <person name="Holland P.W.H."/>
            <person name="King N."/>
            <person name="Lang F.B.F."/>
            <person name="Roger A.J."/>
            <person name="Ruiz-Trillo I."/>
            <person name="Brown M."/>
            <person name="Walker B."/>
            <person name="Young S."/>
            <person name="Zeng Q."/>
            <person name="Gargeya S."/>
            <person name="Fitzgerald M."/>
            <person name="Haas B."/>
            <person name="Abouelleil A."/>
            <person name="Allen A.W."/>
            <person name="Alvarado L."/>
            <person name="Arachchi H.M."/>
            <person name="Berlin A.M."/>
            <person name="Chapman S.B."/>
            <person name="Gainer-Dewar J."/>
            <person name="Goldberg J."/>
            <person name="Griggs A."/>
            <person name="Gujja S."/>
            <person name="Hansen M."/>
            <person name="Howarth C."/>
            <person name="Imamovic A."/>
            <person name="Ireland A."/>
            <person name="Larimer J."/>
            <person name="McCowan C."/>
            <person name="Murphy C."/>
            <person name="Pearson M."/>
            <person name="Poon T.W."/>
            <person name="Priest M."/>
            <person name="Roberts A."/>
            <person name="Saif S."/>
            <person name="Shea T."/>
            <person name="Sisk P."/>
            <person name="Sykes S."/>
            <person name="Wortman J."/>
            <person name="Nusbaum C."/>
            <person name="Birren B."/>
        </authorList>
    </citation>
    <scope>NUCLEOTIDE SEQUENCE [LARGE SCALE GENOMIC DNA]</scope>
    <source>
        <strain evidence="5">ATCC 38817</strain>
    </source>
</reference>
<keyword evidence="6" id="KW-1185">Reference proteome</keyword>
<dbReference type="RefSeq" id="XP_009494636.1">
    <property type="nucleotide sequence ID" value="XM_009496361.1"/>
</dbReference>
<comment type="similarity">
    <text evidence="1">Belongs to the peptidase M67A family.</text>
</comment>
<keyword evidence="2 5" id="KW-0647">Proteasome</keyword>
<evidence type="ECO:0000259" key="4">
    <source>
        <dbReference type="PROSITE" id="PS50249"/>
    </source>
</evidence>
<dbReference type="SMART" id="SM00232">
    <property type="entry name" value="JAB_MPN"/>
    <property type="match status" value="1"/>
</dbReference>
<dbReference type="OrthoDB" id="10256771at2759"/>
<dbReference type="EMBL" id="KB932203">
    <property type="protein sequence ID" value="KCV71513.1"/>
    <property type="molecule type" value="Genomic_DNA"/>
</dbReference>
<gene>
    <name evidence="5" type="ORF">H696_02457</name>
</gene>
<evidence type="ECO:0000256" key="1">
    <source>
        <dbReference type="ARBA" id="ARBA00008568"/>
    </source>
</evidence>
<dbReference type="GO" id="GO:0008237">
    <property type="term" value="F:metallopeptidase activity"/>
    <property type="evidence" value="ECO:0007669"/>
    <property type="project" value="InterPro"/>
</dbReference>
<dbReference type="GO" id="GO:0005838">
    <property type="term" value="C:proteasome regulatory particle"/>
    <property type="evidence" value="ECO:0007669"/>
    <property type="project" value="InterPro"/>
</dbReference>
<dbReference type="PANTHER" id="PTHR10540">
    <property type="entry name" value="EUKARYOTIC TRANSLATION INITIATION FACTOR 3 SUBUNIT F-RELATED"/>
    <property type="match status" value="1"/>
</dbReference>
<protein>
    <submittedName>
        <fullName evidence="5">26S proteasome regulatory subunit N8</fullName>
    </submittedName>
</protein>
<evidence type="ECO:0000256" key="2">
    <source>
        <dbReference type="ARBA" id="ARBA00022942"/>
    </source>
</evidence>
<dbReference type="InterPro" id="IPR024969">
    <property type="entry name" value="EIF3F/CSN6-like_C"/>
</dbReference>
<dbReference type="Proteomes" id="UP000030693">
    <property type="component" value="Unassembled WGS sequence"/>
</dbReference>
<dbReference type="OMA" id="HAMSIKT"/>
<dbReference type="GO" id="GO:0043161">
    <property type="term" value="P:proteasome-mediated ubiquitin-dependent protein catabolic process"/>
    <property type="evidence" value="ECO:0007669"/>
    <property type="project" value="TreeGrafter"/>
</dbReference>
<accession>A0A058ZC51</accession>
<dbReference type="PROSITE" id="PS50249">
    <property type="entry name" value="MPN"/>
    <property type="match status" value="1"/>
</dbReference>
<dbReference type="Pfam" id="PF01398">
    <property type="entry name" value="JAB"/>
    <property type="match status" value="1"/>
</dbReference>
<evidence type="ECO:0000256" key="3">
    <source>
        <dbReference type="SAM" id="MobiDB-lite"/>
    </source>
</evidence>
<evidence type="ECO:0000313" key="6">
    <source>
        <dbReference type="Proteomes" id="UP000030693"/>
    </source>
</evidence>
<feature type="domain" description="MPN" evidence="4">
    <location>
        <begin position="36"/>
        <end position="170"/>
    </location>
</feature>
<organism evidence="5">
    <name type="scientific">Fonticula alba</name>
    <name type="common">Slime mold</name>
    <dbReference type="NCBI Taxonomy" id="691883"/>
    <lineage>
        <taxon>Eukaryota</taxon>
        <taxon>Rotosphaerida</taxon>
        <taxon>Fonticulaceae</taxon>
        <taxon>Fonticula</taxon>
    </lineage>
</organism>
<dbReference type="CDD" id="cd08062">
    <property type="entry name" value="MPN_RPN7_8"/>
    <property type="match status" value="1"/>
</dbReference>
<dbReference type="PANTHER" id="PTHR10540:SF7">
    <property type="entry name" value="26S PROTEASOME NON-ATPASE REGULATORY SUBUNIT 7"/>
    <property type="match status" value="1"/>
</dbReference>
<dbReference type="AlphaFoldDB" id="A0A058ZC51"/>
<dbReference type="InterPro" id="IPR037518">
    <property type="entry name" value="MPN"/>
</dbReference>
<dbReference type="InterPro" id="IPR000555">
    <property type="entry name" value="JAMM/MPN+_dom"/>
</dbReference>
<name>A0A058ZC51_FONAL</name>
<evidence type="ECO:0000313" key="5">
    <source>
        <dbReference type="EMBL" id="KCV71513.1"/>
    </source>
</evidence>